<comment type="function">
    <text evidence="9">Part of the high-affinity ATP-driven potassium transport (or Kdp) system, which catalyzes the hydrolysis of ATP coupled with the electrogenic transport of potassium into the cytoplasm. This subunit binds the extracellular potassium ions and delivers the ions to the membrane domain of KdpB through an intramembrane tunnel.</text>
</comment>
<dbReference type="NCBIfam" id="TIGR00680">
    <property type="entry name" value="kdpA"/>
    <property type="match status" value="1"/>
</dbReference>
<keyword evidence="5 9" id="KW-0630">Potassium</keyword>
<feature type="transmembrane region" description="Helical" evidence="9">
    <location>
        <begin position="253"/>
        <end position="274"/>
    </location>
</feature>
<dbReference type="OrthoDB" id="9763796at2"/>
<keyword evidence="2 9" id="KW-1003">Cell membrane</keyword>
<evidence type="ECO:0000256" key="6">
    <source>
        <dbReference type="ARBA" id="ARBA00022989"/>
    </source>
</evidence>
<accession>A0A0D1AGF3</accession>
<dbReference type="PANTHER" id="PTHR30607">
    <property type="entry name" value="POTASSIUM-TRANSPORTING ATPASE A CHAIN"/>
    <property type="match status" value="1"/>
</dbReference>
<evidence type="ECO:0000256" key="8">
    <source>
        <dbReference type="ARBA" id="ARBA00023136"/>
    </source>
</evidence>
<evidence type="ECO:0000313" key="11">
    <source>
        <dbReference type="Proteomes" id="UP000032250"/>
    </source>
</evidence>
<dbReference type="RefSeq" id="WP_003483148.1">
    <property type="nucleotide sequence ID" value="NZ_JXSU01000008.1"/>
</dbReference>
<dbReference type="PIRSF" id="PIRSF001294">
    <property type="entry name" value="K_ATPaseA"/>
    <property type="match status" value="1"/>
</dbReference>
<evidence type="ECO:0000256" key="2">
    <source>
        <dbReference type="ARBA" id="ARBA00022475"/>
    </source>
</evidence>
<dbReference type="Proteomes" id="UP000032250">
    <property type="component" value="Unassembled WGS sequence"/>
</dbReference>
<gene>
    <name evidence="9" type="primary">kdpA</name>
    <name evidence="10" type="ORF">N495_17490</name>
</gene>
<feature type="transmembrane region" description="Helical" evidence="9">
    <location>
        <begin position="173"/>
        <end position="191"/>
    </location>
</feature>
<keyword evidence="3 9" id="KW-0633">Potassium transport</keyword>
<dbReference type="InterPro" id="IPR004623">
    <property type="entry name" value="KdpA"/>
</dbReference>
<dbReference type="PANTHER" id="PTHR30607:SF2">
    <property type="entry name" value="POTASSIUM-TRANSPORTING ATPASE POTASSIUM-BINDING SUBUNIT"/>
    <property type="match status" value="1"/>
</dbReference>
<dbReference type="HAMAP" id="MF_00275">
    <property type="entry name" value="KdpA"/>
    <property type="match status" value="1"/>
</dbReference>
<evidence type="ECO:0000256" key="1">
    <source>
        <dbReference type="ARBA" id="ARBA00022448"/>
    </source>
</evidence>
<keyword evidence="4 9" id="KW-0812">Transmembrane</keyword>
<sequence length="560" mass="60813">MELLQIIVPLIIFMLLVVPMGKYVYCVATGDKAIGDNFFNRIDNFIYKICGINKDEEMSWKEYVISIIVVNAVMVFIGYIILRTQGLHILNPKKIGGMEQSLSFNTIISFMTNTNLQDYSGESGLSYFSQMVVIIFMMFTSAATGFSAALAFMRGIIGNKKTMGNFFVDLVRVITRVLLPVSMIVGILLVAQGVPQTFSGTQTITTIEGKMQDIALGPVAALESIKHIGTNGGGFFGANSSHPFENPTPISNLIEILSMMILPGTMVYTFGLMLKNKKQGWAIFIAMSVLFLIGLPICYFAEKSGNPSLAHIGFNQLMGNMEGKEVRFGIGQSTLFTTVTTAFTTGSVNNMHDSLTPIGGLVALMNMMLNVVFGGKGIGFMNMIMYAILTVFLCGLMVGRTPEFLSKKIEGKEIKLIALAIIIHPFLILMSSALALAVHQGVASISNSGFHGISQVIYQFTTSAANNGSGFEGLSDNTLFWNTATGIVMFYGRYLSIIILLAVAGSFASKKSIPVSIGTFRTDNTMFTIILVFIVLIIGALTFLPALALGPIAEHLTLWH</sequence>
<evidence type="ECO:0000256" key="7">
    <source>
        <dbReference type="ARBA" id="ARBA00023065"/>
    </source>
</evidence>
<keyword evidence="6 9" id="KW-1133">Transmembrane helix</keyword>
<keyword evidence="7 9" id="KW-0406">Ion transport</keyword>
<protein>
    <recommendedName>
        <fullName evidence="9">Potassium-transporting ATPase potassium-binding subunit</fullName>
    </recommendedName>
    <alternativeName>
        <fullName evidence="9">ATP phosphohydrolase [potassium-transporting] A chain</fullName>
    </alternativeName>
    <alternativeName>
        <fullName evidence="9">Potassium-binding and translocating subunit A</fullName>
    </alternativeName>
    <alternativeName>
        <fullName evidence="9">Potassium-translocating ATPase A chain</fullName>
    </alternativeName>
</protein>
<feature type="transmembrane region" description="Helical" evidence="9">
    <location>
        <begin position="281"/>
        <end position="302"/>
    </location>
</feature>
<keyword evidence="1 9" id="KW-0813">Transport</keyword>
<feature type="transmembrane region" description="Helical" evidence="9">
    <location>
        <begin position="479"/>
        <end position="504"/>
    </location>
</feature>
<keyword evidence="8 9" id="KW-0472">Membrane</keyword>
<dbReference type="PATRIC" id="fig|1379739.3.peg.3875"/>
<evidence type="ECO:0000256" key="4">
    <source>
        <dbReference type="ARBA" id="ARBA00022692"/>
    </source>
</evidence>
<comment type="subunit">
    <text evidence="9">The system is composed of three essential subunits: KdpA, KdpB and KdpC.</text>
</comment>
<feature type="transmembrane region" description="Helical" evidence="9">
    <location>
        <begin position="377"/>
        <end position="396"/>
    </location>
</feature>
<dbReference type="GO" id="GO:0008556">
    <property type="term" value="F:P-type potassium transmembrane transporter activity"/>
    <property type="evidence" value="ECO:0007669"/>
    <property type="project" value="InterPro"/>
</dbReference>
<name>A0A0D1AGF3_CLOBO</name>
<dbReference type="GO" id="GO:0030955">
    <property type="term" value="F:potassium ion binding"/>
    <property type="evidence" value="ECO:0007669"/>
    <property type="project" value="UniProtKB-UniRule"/>
</dbReference>
<feature type="transmembrane region" description="Helical" evidence="9">
    <location>
        <begin position="63"/>
        <end position="82"/>
    </location>
</feature>
<organism evidence="10 11">
    <name type="scientific">Clostridium botulinum B2 450</name>
    <dbReference type="NCBI Taxonomy" id="1379739"/>
    <lineage>
        <taxon>Bacteria</taxon>
        <taxon>Bacillati</taxon>
        <taxon>Bacillota</taxon>
        <taxon>Clostridia</taxon>
        <taxon>Eubacteriales</taxon>
        <taxon>Clostridiaceae</taxon>
        <taxon>Clostridium</taxon>
    </lineage>
</organism>
<reference evidence="10 11" key="1">
    <citation type="submission" date="2014-06" db="EMBL/GenBank/DDBJ databases">
        <title>Genome characterization of distinct group I Clostridium botulinum lineages.</title>
        <authorList>
            <person name="Giordani F."/>
            <person name="Anselmo A."/>
            <person name="Fillo S."/>
            <person name="Palozzi A.M."/>
            <person name="Fortunato A."/>
            <person name="Gentile B."/>
            <person name="Ciammaruconi A."/>
            <person name="Anniballi F."/>
            <person name="De Medici D."/>
            <person name="Lista F."/>
        </authorList>
    </citation>
    <scope>NUCLEOTIDE SEQUENCE [LARGE SCALE GENOMIC DNA]</scope>
    <source>
        <strain evidence="10 11">B2 450</strain>
    </source>
</reference>
<evidence type="ECO:0000313" key="10">
    <source>
        <dbReference type="EMBL" id="KIS22249.1"/>
    </source>
</evidence>
<comment type="subcellular location">
    <subcellularLocation>
        <location evidence="9">Cell membrane</location>
        <topology evidence="9">Multi-pass membrane protein</topology>
    </subcellularLocation>
</comment>
<feature type="transmembrane region" description="Helical" evidence="9">
    <location>
        <begin position="127"/>
        <end position="152"/>
    </location>
</feature>
<dbReference type="AlphaFoldDB" id="A0A0D1AGF3"/>
<comment type="similarity">
    <text evidence="9">Belongs to the KdpA family.</text>
</comment>
<proteinExistence type="inferred from homology"/>
<dbReference type="GO" id="GO:0005886">
    <property type="term" value="C:plasma membrane"/>
    <property type="evidence" value="ECO:0007669"/>
    <property type="project" value="UniProtKB-SubCell"/>
</dbReference>
<evidence type="ECO:0000256" key="5">
    <source>
        <dbReference type="ARBA" id="ARBA00022958"/>
    </source>
</evidence>
<comment type="caution">
    <text evidence="10">The sequence shown here is derived from an EMBL/GenBank/DDBJ whole genome shotgun (WGS) entry which is preliminary data.</text>
</comment>
<feature type="transmembrane region" description="Helical" evidence="9">
    <location>
        <begin position="525"/>
        <end position="549"/>
    </location>
</feature>
<dbReference type="Pfam" id="PF03814">
    <property type="entry name" value="KdpA"/>
    <property type="match status" value="1"/>
</dbReference>
<evidence type="ECO:0000256" key="3">
    <source>
        <dbReference type="ARBA" id="ARBA00022538"/>
    </source>
</evidence>
<feature type="transmembrane region" description="Helical" evidence="9">
    <location>
        <begin position="6"/>
        <end position="25"/>
    </location>
</feature>
<dbReference type="HOGENOM" id="CLU_018614_3_0_9"/>
<dbReference type="EMBL" id="JXSU01000008">
    <property type="protein sequence ID" value="KIS22249.1"/>
    <property type="molecule type" value="Genomic_DNA"/>
</dbReference>
<evidence type="ECO:0000256" key="9">
    <source>
        <dbReference type="HAMAP-Rule" id="MF_00275"/>
    </source>
</evidence>
<feature type="transmembrane region" description="Helical" evidence="9">
    <location>
        <begin position="416"/>
        <end position="438"/>
    </location>
</feature>